<evidence type="ECO:0000256" key="4">
    <source>
        <dbReference type="ARBA" id="ARBA00022729"/>
    </source>
</evidence>
<reference evidence="7" key="1">
    <citation type="submission" date="2022-04" db="EMBL/GenBank/DDBJ databases">
        <title>Carnegiea gigantea Genome sequencing and assembly v2.</title>
        <authorList>
            <person name="Copetti D."/>
            <person name="Sanderson M.J."/>
            <person name="Burquez A."/>
            <person name="Wojciechowski M.F."/>
        </authorList>
    </citation>
    <scope>NUCLEOTIDE SEQUENCE</scope>
    <source>
        <strain evidence="7">SGP5-SGP5p</strain>
        <tissue evidence="7">Aerial part</tissue>
    </source>
</reference>
<keyword evidence="4 6" id="KW-0732">Signal</keyword>
<gene>
    <name evidence="7" type="ORF">Cgig2_031885</name>
</gene>
<dbReference type="Gene3D" id="2.40.40.10">
    <property type="entry name" value="RlpA-like domain"/>
    <property type="match status" value="2"/>
</dbReference>
<dbReference type="PANTHER" id="PTHR33191:SF58">
    <property type="entry name" value="RIPENING-RELATED PROTEIN 1"/>
    <property type="match status" value="1"/>
</dbReference>
<feature type="transmembrane region" description="Helical" evidence="5">
    <location>
        <begin position="211"/>
        <end position="232"/>
    </location>
</feature>
<keyword evidence="8" id="KW-1185">Reference proteome</keyword>
<sequence>MINQNHPFFLKMLVLLSIIMTSSAVMAQECRPSGRITGRQPPPGKCNTENDSECCVPGQNYTTYWCSPPVTNHTEAVLNLSGFDEGQDGGGPARCDNKYHPDDTPVVALSTGWFNETSRCGDVILITGNGGRTVKAVVVDECNSYVGCDVNNDYQPPCPYNAVAASKAVWDALGVPESSPLYGVMNVTWSPTNETGDTTRAHLVHQKRHKIIIAVVVIVALLVSMIVWVVVYDKKRRRDRKNQLEEEHWENSLMFLSDAPKRFTYKELKSATDNFNEQRKLGAGGFGSVIEECCGDEEMMRNNIEEVEKMIKLAIWCLQIEPTRRPSMSTVVKVLEGAIALEPIIDSSFANSVSFSETTSGDISYMIGITPPPGQCNTENNSTCCVAGESYTTYKCSPRVRRRTKAILTLNSFEQGGDGGGPSECDGRFHSDDTLIVALSTGWYNRGSRCGRKIVIRGNGRTAKAKVVDECDSLHGCDPVHDYQPPCQNNIVDASKAVWAALDHEGWSKSHSIYG</sequence>
<keyword evidence="3" id="KW-0964">Secreted</keyword>
<keyword evidence="5" id="KW-0812">Transmembrane</keyword>
<feature type="chain" id="PRO_5040343172" evidence="6">
    <location>
        <begin position="25"/>
        <end position="515"/>
    </location>
</feature>
<comment type="caution">
    <text evidence="7">The sequence shown here is derived from an EMBL/GenBank/DDBJ whole genome shotgun (WGS) entry which is preliminary data.</text>
</comment>
<evidence type="ECO:0000256" key="3">
    <source>
        <dbReference type="ARBA" id="ARBA00022525"/>
    </source>
</evidence>
<dbReference type="SUPFAM" id="SSF50685">
    <property type="entry name" value="Barwin-like endoglucanases"/>
    <property type="match status" value="2"/>
</dbReference>
<comment type="subcellular location">
    <subcellularLocation>
        <location evidence="1">Secreted</location>
    </subcellularLocation>
</comment>
<evidence type="ECO:0000313" key="7">
    <source>
        <dbReference type="EMBL" id="KAJ8448161.1"/>
    </source>
</evidence>
<dbReference type="Pfam" id="PF24300">
    <property type="entry name" value="KWL1"/>
    <property type="match status" value="2"/>
</dbReference>
<feature type="signal peptide" evidence="6">
    <location>
        <begin position="1"/>
        <end position="24"/>
    </location>
</feature>
<proteinExistence type="inferred from homology"/>
<dbReference type="GO" id="GO:0005576">
    <property type="term" value="C:extracellular region"/>
    <property type="evidence" value="ECO:0007669"/>
    <property type="project" value="UniProtKB-SubCell"/>
</dbReference>
<dbReference type="CDD" id="cd22270">
    <property type="entry name" value="DPBB_kiwellin-like"/>
    <property type="match status" value="2"/>
</dbReference>
<dbReference type="InterPro" id="IPR036908">
    <property type="entry name" value="RlpA-like_sf"/>
</dbReference>
<comment type="similarity">
    <text evidence="2">Belongs to the kiwellin family.</text>
</comment>
<protein>
    <submittedName>
        <fullName evidence="7">Uncharacterized protein</fullName>
    </submittedName>
</protein>
<evidence type="ECO:0000256" key="5">
    <source>
        <dbReference type="SAM" id="Phobius"/>
    </source>
</evidence>
<name>A0A9Q1KSS6_9CARY</name>
<dbReference type="InterPro" id="IPR039271">
    <property type="entry name" value="Kiwellin-like"/>
</dbReference>
<dbReference type="AlphaFoldDB" id="A0A9Q1KSS6"/>
<keyword evidence="5" id="KW-1133">Transmembrane helix</keyword>
<accession>A0A9Q1KSS6</accession>
<evidence type="ECO:0000256" key="2">
    <source>
        <dbReference type="ARBA" id="ARBA00005592"/>
    </source>
</evidence>
<evidence type="ECO:0000256" key="6">
    <source>
        <dbReference type="SAM" id="SignalP"/>
    </source>
</evidence>
<evidence type="ECO:0000256" key="1">
    <source>
        <dbReference type="ARBA" id="ARBA00004613"/>
    </source>
</evidence>
<dbReference type="PANTHER" id="PTHR33191">
    <property type="entry name" value="RIPENING-RELATED PROTEIN 2-RELATED"/>
    <property type="match status" value="1"/>
</dbReference>
<dbReference type="OrthoDB" id="406505at2759"/>
<keyword evidence="5" id="KW-0472">Membrane</keyword>
<dbReference type="Gene3D" id="3.30.200.20">
    <property type="entry name" value="Phosphorylase Kinase, domain 1"/>
    <property type="match status" value="1"/>
</dbReference>
<organism evidence="7 8">
    <name type="scientific">Carnegiea gigantea</name>
    <dbReference type="NCBI Taxonomy" id="171969"/>
    <lineage>
        <taxon>Eukaryota</taxon>
        <taxon>Viridiplantae</taxon>
        <taxon>Streptophyta</taxon>
        <taxon>Embryophyta</taxon>
        <taxon>Tracheophyta</taxon>
        <taxon>Spermatophyta</taxon>
        <taxon>Magnoliopsida</taxon>
        <taxon>eudicotyledons</taxon>
        <taxon>Gunneridae</taxon>
        <taxon>Pentapetalae</taxon>
        <taxon>Caryophyllales</taxon>
        <taxon>Cactineae</taxon>
        <taxon>Cactaceae</taxon>
        <taxon>Cactoideae</taxon>
        <taxon>Echinocereeae</taxon>
        <taxon>Carnegiea</taxon>
    </lineage>
</organism>
<dbReference type="EMBL" id="JAKOGI010000032">
    <property type="protein sequence ID" value="KAJ8448161.1"/>
    <property type="molecule type" value="Genomic_DNA"/>
</dbReference>
<dbReference type="Proteomes" id="UP001153076">
    <property type="component" value="Unassembled WGS sequence"/>
</dbReference>
<evidence type="ECO:0000313" key="8">
    <source>
        <dbReference type="Proteomes" id="UP001153076"/>
    </source>
</evidence>